<evidence type="ECO:0000313" key="2">
    <source>
        <dbReference type="EMBL" id="SHJ99220.1"/>
    </source>
</evidence>
<sequence length="114" mass="12364">MLKNQKGFTLLEVLLVITLVGVILAITVPNVGIGSKKANDELCSSGKLIIEAAIEQYKLVEKVSDFNPDLQGEEDFIDHLIEKGYLKNRISCPNGGTYSYTGGKVQCSVCGEND</sequence>
<dbReference type="Pfam" id="PF07963">
    <property type="entry name" value="N_methyl"/>
    <property type="match status" value="1"/>
</dbReference>
<dbReference type="RefSeq" id="WP_072907197.1">
    <property type="nucleotide sequence ID" value="NZ_FRAI01000011.1"/>
</dbReference>
<dbReference type="InterPro" id="IPR012902">
    <property type="entry name" value="N_methyl_site"/>
</dbReference>
<dbReference type="STRING" id="1120989.SAMN02745227_01244"/>
<dbReference type="PRINTS" id="PR00813">
    <property type="entry name" value="BCTERIALGSPG"/>
</dbReference>
<dbReference type="NCBIfam" id="TIGR02532">
    <property type="entry name" value="IV_pilin_GFxxxE"/>
    <property type="match status" value="1"/>
</dbReference>
<dbReference type="InterPro" id="IPR000983">
    <property type="entry name" value="Bac_GSPG_pilin"/>
</dbReference>
<protein>
    <submittedName>
        <fullName evidence="2">Competence protein ComGC</fullName>
    </submittedName>
</protein>
<dbReference type="GO" id="GO:0015628">
    <property type="term" value="P:protein secretion by the type II secretion system"/>
    <property type="evidence" value="ECO:0007669"/>
    <property type="project" value="InterPro"/>
</dbReference>
<keyword evidence="1" id="KW-0488">Methylation</keyword>
<evidence type="ECO:0000256" key="1">
    <source>
        <dbReference type="ARBA" id="ARBA00022481"/>
    </source>
</evidence>
<dbReference type="OrthoDB" id="20966at2"/>
<name>A0A1M6NU65_9FIRM</name>
<proteinExistence type="predicted"/>
<keyword evidence="3" id="KW-1185">Reference proteome</keyword>
<accession>A0A1M6NU65</accession>
<dbReference type="SUPFAM" id="SSF54523">
    <property type="entry name" value="Pili subunits"/>
    <property type="match status" value="1"/>
</dbReference>
<reference evidence="3" key="1">
    <citation type="submission" date="2016-11" db="EMBL/GenBank/DDBJ databases">
        <authorList>
            <person name="Varghese N."/>
            <person name="Submissions S."/>
        </authorList>
    </citation>
    <scope>NUCLEOTIDE SEQUENCE [LARGE SCALE GENOMIC DNA]</scope>
    <source>
        <strain evidence="3">DSM 14826</strain>
    </source>
</reference>
<organism evidence="2 3">
    <name type="scientific">Anaerobranca californiensis DSM 14826</name>
    <dbReference type="NCBI Taxonomy" id="1120989"/>
    <lineage>
        <taxon>Bacteria</taxon>
        <taxon>Bacillati</taxon>
        <taxon>Bacillota</taxon>
        <taxon>Clostridia</taxon>
        <taxon>Eubacteriales</taxon>
        <taxon>Proteinivoracaceae</taxon>
        <taxon>Anaerobranca</taxon>
    </lineage>
</organism>
<dbReference type="PROSITE" id="PS00409">
    <property type="entry name" value="PROKAR_NTER_METHYL"/>
    <property type="match status" value="1"/>
</dbReference>
<dbReference type="GO" id="GO:0015627">
    <property type="term" value="C:type II protein secretion system complex"/>
    <property type="evidence" value="ECO:0007669"/>
    <property type="project" value="InterPro"/>
</dbReference>
<dbReference type="InterPro" id="IPR045584">
    <property type="entry name" value="Pilin-like"/>
</dbReference>
<evidence type="ECO:0000313" key="3">
    <source>
        <dbReference type="Proteomes" id="UP000243547"/>
    </source>
</evidence>
<dbReference type="EMBL" id="FRAI01000011">
    <property type="protein sequence ID" value="SHJ99220.1"/>
    <property type="molecule type" value="Genomic_DNA"/>
</dbReference>
<gene>
    <name evidence="2" type="ORF">SAMN02745227_01244</name>
</gene>
<dbReference type="Proteomes" id="UP000243547">
    <property type="component" value="Unassembled WGS sequence"/>
</dbReference>
<dbReference type="AlphaFoldDB" id="A0A1M6NU65"/>